<reference evidence="4 5" key="1">
    <citation type="journal article" date="2021" name="DNA Res.">
        <title>Genome analysis of Candida subhashii reveals its hybrid nature and dual mitochondrial genome conformations.</title>
        <authorList>
            <person name="Mixao V."/>
            <person name="Hegedusova E."/>
            <person name="Saus E."/>
            <person name="Pryszcz L.P."/>
            <person name="Cillingova A."/>
            <person name="Nosek J."/>
            <person name="Gabaldon T."/>
        </authorList>
    </citation>
    <scope>NUCLEOTIDE SEQUENCE [LARGE SCALE GENOMIC DNA]</scope>
    <source>
        <strain evidence="4 5">CBS 10753</strain>
    </source>
</reference>
<comment type="caution">
    <text evidence="4">The sequence shown here is derived from an EMBL/GenBank/DDBJ whole genome shotgun (WGS) entry which is preliminary data.</text>
</comment>
<feature type="compositionally biased region" description="Basic and acidic residues" evidence="3">
    <location>
        <begin position="268"/>
        <end position="278"/>
    </location>
</feature>
<sequence length="319" mass="36625">MDYSKLRDLSKDELIDKVIELDTILNEFQESSKELERALENELQEQERVQSNLEKELKTTQTRLQEAHAKIRELNYELNELQTNTSITITKQQDEIHSLQKKLVKIEIANDSMESQDRIVNNKYSVAQQLNNELLEKIAILEDDFDRERKLNIERQLHITNYQNQIRELNARIETLETAQSRTNTSNSEEDETGTGDVSMVSIREMLRSSPPQGFTNPVDVIRKSTSLKKLKSLTRDIDLALHGKIPTIIGTEHKSTPTTTYSAIKSRSSEDLVESRKKERRLSHSKRFSDLPSIKGSPSGTRVVNLDSAPIQSKPVRL</sequence>
<dbReference type="AlphaFoldDB" id="A0A8J5QHK1"/>
<dbReference type="PANTHER" id="PTHR10921">
    <property type="entry name" value="NUCLEAR DISTRIBUTION PROTEIN NUDE HOMOLOG 1"/>
    <property type="match status" value="1"/>
</dbReference>
<dbReference type="GO" id="GO:0047496">
    <property type="term" value="P:vesicle transport along microtubule"/>
    <property type="evidence" value="ECO:0007669"/>
    <property type="project" value="TreeGrafter"/>
</dbReference>
<dbReference type="GO" id="GO:0000132">
    <property type="term" value="P:establishment of mitotic spindle orientation"/>
    <property type="evidence" value="ECO:0007669"/>
    <property type="project" value="TreeGrafter"/>
</dbReference>
<dbReference type="GO" id="GO:0007059">
    <property type="term" value="P:chromosome segregation"/>
    <property type="evidence" value="ECO:0007669"/>
    <property type="project" value="TreeGrafter"/>
</dbReference>
<dbReference type="EMBL" id="JAGSYN010000182">
    <property type="protein sequence ID" value="KAG7662233.1"/>
    <property type="molecule type" value="Genomic_DNA"/>
</dbReference>
<evidence type="ECO:0000256" key="3">
    <source>
        <dbReference type="SAM" id="MobiDB-lite"/>
    </source>
</evidence>
<feature type="compositionally biased region" description="Polar residues" evidence="3">
    <location>
        <begin position="257"/>
        <end position="267"/>
    </location>
</feature>
<evidence type="ECO:0000256" key="2">
    <source>
        <dbReference type="ARBA" id="ARBA00023054"/>
    </source>
</evidence>
<accession>A0A8J5QHK1</accession>
<name>A0A8J5QHK1_9ASCO</name>
<dbReference type="GO" id="GO:0051642">
    <property type="term" value="P:centrosome localization"/>
    <property type="evidence" value="ECO:0007669"/>
    <property type="project" value="TreeGrafter"/>
</dbReference>
<organism evidence="4 5">
    <name type="scientific">[Candida] subhashii</name>
    <dbReference type="NCBI Taxonomy" id="561895"/>
    <lineage>
        <taxon>Eukaryota</taxon>
        <taxon>Fungi</taxon>
        <taxon>Dikarya</taxon>
        <taxon>Ascomycota</taxon>
        <taxon>Saccharomycotina</taxon>
        <taxon>Pichiomycetes</taxon>
        <taxon>Debaryomycetaceae</taxon>
        <taxon>Spathaspora</taxon>
    </lineage>
</organism>
<dbReference type="OrthoDB" id="5877028at2759"/>
<feature type="compositionally biased region" description="Polar residues" evidence="3">
    <location>
        <begin position="178"/>
        <end position="187"/>
    </location>
</feature>
<dbReference type="RefSeq" id="XP_049262466.1">
    <property type="nucleotide sequence ID" value="XM_049408181.1"/>
</dbReference>
<keyword evidence="5" id="KW-1185">Reference proteome</keyword>
<feature type="region of interest" description="Disordered" evidence="3">
    <location>
        <begin position="178"/>
        <end position="197"/>
    </location>
</feature>
<dbReference type="Proteomes" id="UP000694255">
    <property type="component" value="Unassembled WGS sequence"/>
</dbReference>
<dbReference type="GO" id="GO:0007020">
    <property type="term" value="P:microtubule nucleation"/>
    <property type="evidence" value="ECO:0007669"/>
    <property type="project" value="TreeGrafter"/>
</dbReference>
<keyword evidence="2" id="KW-0175">Coiled coil</keyword>
<evidence type="ECO:0000313" key="5">
    <source>
        <dbReference type="Proteomes" id="UP000694255"/>
    </source>
</evidence>
<evidence type="ECO:0000256" key="1">
    <source>
        <dbReference type="ARBA" id="ARBA00007429"/>
    </source>
</evidence>
<comment type="similarity">
    <text evidence="1">Belongs to the nudE family.</text>
</comment>
<dbReference type="InterPro" id="IPR033494">
    <property type="entry name" value="NUDE"/>
</dbReference>
<dbReference type="GO" id="GO:0000776">
    <property type="term" value="C:kinetochore"/>
    <property type="evidence" value="ECO:0007669"/>
    <property type="project" value="TreeGrafter"/>
</dbReference>
<proteinExistence type="inferred from homology"/>
<dbReference type="PANTHER" id="PTHR10921:SF1">
    <property type="entry name" value="NUCLEAR DISTRIBUTION PROTEIN NUDE HOMOLOG"/>
    <property type="match status" value="1"/>
</dbReference>
<evidence type="ECO:0000313" key="4">
    <source>
        <dbReference type="EMBL" id="KAG7662233.1"/>
    </source>
</evidence>
<protein>
    <submittedName>
        <fullName evidence="4">NDE1</fullName>
    </submittedName>
</protein>
<feature type="region of interest" description="Disordered" evidence="3">
    <location>
        <begin position="252"/>
        <end position="319"/>
    </location>
</feature>
<gene>
    <name evidence="4" type="ORF">J8A68_004243</name>
</gene>
<dbReference type="GeneID" id="73471043"/>
<dbReference type="GO" id="GO:0008017">
    <property type="term" value="F:microtubule binding"/>
    <property type="evidence" value="ECO:0007669"/>
    <property type="project" value="InterPro"/>
</dbReference>
<dbReference type="GO" id="GO:0005871">
    <property type="term" value="C:kinesin complex"/>
    <property type="evidence" value="ECO:0007669"/>
    <property type="project" value="TreeGrafter"/>
</dbReference>